<organism evidence="5 6">
    <name type="scientific">Dictyostelium discoideum</name>
    <name type="common">Social amoeba</name>
    <dbReference type="NCBI Taxonomy" id="44689"/>
    <lineage>
        <taxon>Eukaryota</taxon>
        <taxon>Amoebozoa</taxon>
        <taxon>Evosea</taxon>
        <taxon>Eumycetozoa</taxon>
        <taxon>Dictyostelia</taxon>
        <taxon>Dictyosteliales</taxon>
        <taxon>Dictyosteliaceae</taxon>
        <taxon>Dictyostelium</taxon>
    </lineage>
</organism>
<dbReference type="InterPro" id="IPR036397">
    <property type="entry name" value="RNaseH_sf"/>
</dbReference>
<dbReference type="PANTHER" id="PTHR23044:SF61">
    <property type="entry name" value="3'-5' EXORIBONUCLEASE 1-RELATED"/>
    <property type="match status" value="1"/>
</dbReference>
<evidence type="ECO:0000256" key="2">
    <source>
        <dbReference type="ARBA" id="ARBA00022801"/>
    </source>
</evidence>
<evidence type="ECO:0000313" key="5">
    <source>
        <dbReference type="EMBL" id="EAL65886.1"/>
    </source>
</evidence>
<keyword evidence="1" id="KW-0540">Nuclease</keyword>
<dbReference type="InterPro" id="IPR051274">
    <property type="entry name" value="3-5_Exoribonuclease"/>
</dbReference>
<dbReference type="HOGENOM" id="CLU_037266_4_3_1"/>
<dbReference type="GO" id="GO:0000175">
    <property type="term" value="F:3'-5'-RNA exonuclease activity"/>
    <property type="evidence" value="ECO:0007669"/>
    <property type="project" value="InterPro"/>
</dbReference>
<dbReference type="VEuPathDB" id="AmoebaDB:DDB_G0283113"/>
<sequence length="220" mass="25273">MSTTTTSTSSSTPTTSVKQKFKYLIVLDFEATCEKDVKFPNQEIIEFPSVIINTETLETVSTFREYVKPIINPNLSKFCTELTGIKQETVENAALFPDVLKSHCDWFFESLPKDIQSDEYCFVCCGDWDLLQCLPKQLKLCNNLSKPSYLSKWINIKKQYTLFYNRPSFGMTNMLRELNIPLEGRHHCGLSDSLNISKILKRMIEEGCNFDLVSTMKSVK</sequence>
<keyword evidence="6" id="KW-1185">Reference proteome</keyword>
<evidence type="ECO:0000259" key="4">
    <source>
        <dbReference type="SMART" id="SM00479"/>
    </source>
</evidence>
<dbReference type="OMA" id="ITYGRHL"/>
<dbReference type="PhylomeDB" id="Q54RJ2"/>
<dbReference type="InterPro" id="IPR047201">
    <property type="entry name" value="ERI-1_3'hExo-like"/>
</dbReference>
<proteinExistence type="predicted"/>
<dbReference type="STRING" id="44689.Q54RJ2"/>
<dbReference type="RefSeq" id="XP_639244.1">
    <property type="nucleotide sequence ID" value="XM_634152.1"/>
</dbReference>
<dbReference type="EMBL" id="AAFI02000050">
    <property type="protein sequence ID" value="EAL65886.1"/>
    <property type="molecule type" value="Genomic_DNA"/>
</dbReference>
<dbReference type="InterPro" id="IPR012337">
    <property type="entry name" value="RNaseH-like_sf"/>
</dbReference>
<evidence type="ECO:0000256" key="3">
    <source>
        <dbReference type="ARBA" id="ARBA00022839"/>
    </source>
</evidence>
<dbReference type="eggNOG" id="KOG0542">
    <property type="taxonomic scope" value="Eukaryota"/>
</dbReference>
<dbReference type="SMR" id="Q54RJ2"/>
<protein>
    <recommendedName>
        <fullName evidence="4">Exonuclease domain-containing protein</fullName>
    </recommendedName>
</protein>
<dbReference type="SMART" id="SM00479">
    <property type="entry name" value="EXOIII"/>
    <property type="match status" value="1"/>
</dbReference>
<keyword evidence="3" id="KW-0269">Exonuclease</keyword>
<evidence type="ECO:0000313" key="6">
    <source>
        <dbReference type="Proteomes" id="UP000002195"/>
    </source>
</evidence>
<dbReference type="Proteomes" id="UP000002195">
    <property type="component" value="Unassembled WGS sequence"/>
</dbReference>
<name>Q54RJ2_DICDI</name>
<dbReference type="FunCoup" id="Q54RJ2">
    <property type="interactions" value="372"/>
</dbReference>
<feature type="domain" description="Exonuclease" evidence="4">
    <location>
        <begin position="23"/>
        <end position="209"/>
    </location>
</feature>
<accession>Q54RJ2</accession>
<dbReference type="SUPFAM" id="SSF53098">
    <property type="entry name" value="Ribonuclease H-like"/>
    <property type="match status" value="1"/>
</dbReference>
<dbReference type="InParanoid" id="Q54RJ2"/>
<dbReference type="Pfam" id="PF00929">
    <property type="entry name" value="RNase_T"/>
    <property type="match status" value="1"/>
</dbReference>
<evidence type="ECO:0000256" key="1">
    <source>
        <dbReference type="ARBA" id="ARBA00022722"/>
    </source>
</evidence>
<dbReference type="dictyBase" id="DDB_G0283113">
    <property type="gene designation" value="eriA"/>
</dbReference>
<dbReference type="KEGG" id="ddi:DDB_G0283113"/>
<dbReference type="AlphaFoldDB" id="Q54RJ2"/>
<dbReference type="GO" id="GO:0005829">
    <property type="term" value="C:cytosol"/>
    <property type="evidence" value="ECO:0000314"/>
    <property type="project" value="dictyBase"/>
</dbReference>
<dbReference type="InterPro" id="IPR013520">
    <property type="entry name" value="Ribonucl_H"/>
</dbReference>
<dbReference type="PaxDb" id="44689-DDB0231961"/>
<dbReference type="GeneID" id="8623930"/>
<dbReference type="PANTHER" id="PTHR23044">
    <property type="entry name" value="3'-5' EXONUCLEASE ERI1-RELATED"/>
    <property type="match status" value="1"/>
</dbReference>
<reference evidence="5 6" key="1">
    <citation type="journal article" date="2005" name="Nature">
        <title>The genome of the social amoeba Dictyostelium discoideum.</title>
        <authorList>
            <consortium name="The Dictyostelium discoideum Sequencing Consortium"/>
            <person name="Eichinger L."/>
            <person name="Pachebat J.A."/>
            <person name="Glockner G."/>
            <person name="Rajandream M.A."/>
            <person name="Sucgang R."/>
            <person name="Berriman M."/>
            <person name="Song J."/>
            <person name="Olsen R."/>
            <person name="Szafranski K."/>
            <person name="Xu Q."/>
            <person name="Tunggal B."/>
            <person name="Kummerfeld S."/>
            <person name="Madera M."/>
            <person name="Konfortov B.A."/>
            <person name="Rivero F."/>
            <person name="Bankier A.T."/>
            <person name="Lehmann R."/>
            <person name="Hamlin N."/>
            <person name="Davies R."/>
            <person name="Gaudet P."/>
            <person name="Fey P."/>
            <person name="Pilcher K."/>
            <person name="Chen G."/>
            <person name="Saunders D."/>
            <person name="Sodergren E."/>
            <person name="Davis P."/>
            <person name="Kerhornou A."/>
            <person name="Nie X."/>
            <person name="Hall N."/>
            <person name="Anjard C."/>
            <person name="Hemphill L."/>
            <person name="Bason N."/>
            <person name="Farbrother P."/>
            <person name="Desany B."/>
            <person name="Just E."/>
            <person name="Morio T."/>
            <person name="Rost R."/>
            <person name="Churcher C."/>
            <person name="Cooper J."/>
            <person name="Haydock S."/>
            <person name="van Driessche N."/>
            <person name="Cronin A."/>
            <person name="Goodhead I."/>
            <person name="Muzny D."/>
            <person name="Mourier T."/>
            <person name="Pain A."/>
            <person name="Lu M."/>
            <person name="Harper D."/>
            <person name="Lindsay R."/>
            <person name="Hauser H."/>
            <person name="James K."/>
            <person name="Quiles M."/>
            <person name="Madan Babu M."/>
            <person name="Saito T."/>
            <person name="Buchrieser C."/>
            <person name="Wardroper A."/>
            <person name="Felder M."/>
            <person name="Thangavelu M."/>
            <person name="Johnson D."/>
            <person name="Knights A."/>
            <person name="Loulseged H."/>
            <person name="Mungall K."/>
            <person name="Oliver K."/>
            <person name="Price C."/>
            <person name="Quail M.A."/>
            <person name="Urushihara H."/>
            <person name="Hernandez J."/>
            <person name="Rabbinowitsch E."/>
            <person name="Steffen D."/>
            <person name="Sanders M."/>
            <person name="Ma J."/>
            <person name="Kohara Y."/>
            <person name="Sharp S."/>
            <person name="Simmonds M."/>
            <person name="Spiegler S."/>
            <person name="Tivey A."/>
            <person name="Sugano S."/>
            <person name="White B."/>
            <person name="Walker D."/>
            <person name="Woodward J."/>
            <person name="Winckler T."/>
            <person name="Tanaka Y."/>
            <person name="Shaulsky G."/>
            <person name="Schleicher M."/>
            <person name="Weinstock G."/>
            <person name="Rosenthal A."/>
            <person name="Cox E.C."/>
            <person name="Chisholm R.L."/>
            <person name="Gibbs R."/>
            <person name="Loomis W.F."/>
            <person name="Platzer M."/>
            <person name="Kay R.R."/>
            <person name="Williams J."/>
            <person name="Dear P.H."/>
            <person name="Noegel A.A."/>
            <person name="Barrell B."/>
            <person name="Kuspa A."/>
        </authorList>
    </citation>
    <scope>NUCLEOTIDE SEQUENCE [LARGE SCALE GENOMIC DNA]</scope>
    <source>
        <strain evidence="5 6">AX4</strain>
    </source>
</reference>
<keyword evidence="2" id="KW-0378">Hydrolase</keyword>
<dbReference type="CDD" id="cd06133">
    <property type="entry name" value="ERI-1_3'hExo_like"/>
    <property type="match status" value="1"/>
</dbReference>
<dbReference type="Gene3D" id="3.30.420.10">
    <property type="entry name" value="Ribonuclease H-like superfamily/Ribonuclease H"/>
    <property type="match status" value="1"/>
</dbReference>
<comment type="caution">
    <text evidence="5">The sequence shown here is derived from an EMBL/GenBank/DDBJ whole genome shotgun (WGS) entry which is preliminary data.</text>
</comment>
<gene>
    <name evidence="5" type="primary">eriA</name>
    <name evidence="5" type="ORF">DDB_G0283113</name>
</gene>
<dbReference type="GO" id="GO:0003676">
    <property type="term" value="F:nucleic acid binding"/>
    <property type="evidence" value="ECO:0007669"/>
    <property type="project" value="InterPro"/>
</dbReference>